<feature type="transmembrane region" description="Helical" evidence="14">
    <location>
        <begin position="77"/>
        <end position="95"/>
    </location>
</feature>
<sequence>MNGSLRVGSLFGIPFYVNLSWFLILSLITWDYGNQLGLSFPTLGASAWVLGLVAALLLFTSVLAHELGHSFVAIRQGIPVNSITLFLFGGLASLGEESKTPAGAFWVAIAGPLVSLLLWGSLTAASTFSGITGAGAAVLSLVASINLALALFNLLPGLPLDGGNVLKAIVWKITGKPYKGVAFASKTGQFLGWVAIGLGVLYMLGISNIGSIWTLLVGWFLLQNADRYAQAASIQEQMSGLTAADAIIPNSPIISQELLLREFANNYIIGSAAEWRKYLVTNPQGHLVGEIPVDALNGIPTNEWWSVKVSELMQPAPQIETVDSDQPLLEVVTLLEEKQLAALAVLKEGALMGMIEKSSILQLLQKRSEAKLANV</sequence>
<evidence type="ECO:0000256" key="7">
    <source>
        <dbReference type="ARBA" id="ARBA00022737"/>
    </source>
</evidence>
<gene>
    <name evidence="19" type="ORF">KME15_06605</name>
</gene>
<keyword evidence="5 14" id="KW-0812">Transmembrane</keyword>
<dbReference type="InterPro" id="IPR000644">
    <property type="entry name" value="CBS_dom"/>
</dbReference>
<reference evidence="19" key="1">
    <citation type="submission" date="2021-05" db="EMBL/GenBank/DDBJ databases">
        <authorList>
            <person name="Pietrasiak N."/>
            <person name="Ward R."/>
            <person name="Stajich J.E."/>
            <person name="Kurbessoian T."/>
        </authorList>
    </citation>
    <scope>NUCLEOTIDE SEQUENCE</scope>
    <source>
        <strain evidence="19">UHER 2000/2452</strain>
    </source>
</reference>
<accession>A0A951UL48</accession>
<dbReference type="GO" id="GO:0008237">
    <property type="term" value="F:metallopeptidase activity"/>
    <property type="evidence" value="ECO:0007669"/>
    <property type="project" value="UniProtKB-UniRule"/>
</dbReference>
<dbReference type="CDD" id="cd06164">
    <property type="entry name" value="S2P-M50_SpoIVFB_CBS"/>
    <property type="match status" value="1"/>
</dbReference>
<evidence type="ECO:0000256" key="12">
    <source>
        <dbReference type="ARBA" id="ARBA00023122"/>
    </source>
</evidence>
<dbReference type="InterPro" id="IPR046342">
    <property type="entry name" value="CBS_dom_sf"/>
</dbReference>
<dbReference type="Pfam" id="PF02163">
    <property type="entry name" value="Peptidase_M50"/>
    <property type="match status" value="2"/>
</dbReference>
<keyword evidence="6 14" id="KW-0479">Metal-binding</keyword>
<comment type="cofactor">
    <cofactor evidence="14 16">
        <name>Zn(2+)</name>
        <dbReference type="ChEBI" id="CHEBI:29105"/>
    </cofactor>
    <text evidence="14 16">Binds 1 zinc ion per subunit.</text>
</comment>
<evidence type="ECO:0000256" key="4">
    <source>
        <dbReference type="ARBA" id="ARBA00022670"/>
    </source>
</evidence>
<name>A0A951UL48_9CYAN</name>
<comment type="similarity">
    <text evidence="2 14">Belongs to the peptidase M50B family.</text>
</comment>
<dbReference type="PROSITE" id="PS51371">
    <property type="entry name" value="CBS"/>
    <property type="match status" value="1"/>
</dbReference>
<evidence type="ECO:0000256" key="14">
    <source>
        <dbReference type="PIRNR" id="PIRNR006404"/>
    </source>
</evidence>
<feature type="transmembrane region" description="Helical" evidence="14">
    <location>
        <begin position="7"/>
        <end position="30"/>
    </location>
</feature>
<dbReference type="InterPro" id="IPR016483">
    <property type="entry name" value="UCP006404_Pept_M50_CBS"/>
</dbReference>
<evidence type="ECO:0000256" key="10">
    <source>
        <dbReference type="ARBA" id="ARBA00022989"/>
    </source>
</evidence>
<evidence type="ECO:0000256" key="16">
    <source>
        <dbReference type="PIRSR" id="PIRSR006404-2"/>
    </source>
</evidence>
<evidence type="ECO:0000256" key="11">
    <source>
        <dbReference type="ARBA" id="ARBA00023049"/>
    </source>
</evidence>
<feature type="active site" evidence="15">
    <location>
        <position position="66"/>
    </location>
</feature>
<evidence type="ECO:0000256" key="1">
    <source>
        <dbReference type="ARBA" id="ARBA00004651"/>
    </source>
</evidence>
<keyword evidence="10 14" id="KW-1133">Transmembrane helix</keyword>
<evidence type="ECO:0000256" key="8">
    <source>
        <dbReference type="ARBA" id="ARBA00022801"/>
    </source>
</evidence>
<dbReference type="Gene3D" id="3.10.580.10">
    <property type="entry name" value="CBS-domain"/>
    <property type="match status" value="1"/>
</dbReference>
<feature type="transmembrane region" description="Helical" evidence="14">
    <location>
        <begin position="190"/>
        <end position="222"/>
    </location>
</feature>
<dbReference type="Proteomes" id="UP000757435">
    <property type="component" value="Unassembled WGS sequence"/>
</dbReference>
<dbReference type="InterPro" id="IPR008915">
    <property type="entry name" value="Peptidase_M50"/>
</dbReference>
<reference evidence="19" key="2">
    <citation type="journal article" date="2022" name="Microbiol. Resour. Announc.">
        <title>Metagenome Sequencing to Explore Phylogenomics of Terrestrial Cyanobacteria.</title>
        <authorList>
            <person name="Ward R.D."/>
            <person name="Stajich J.E."/>
            <person name="Johansen J.R."/>
            <person name="Huntemann M."/>
            <person name="Clum A."/>
            <person name="Foster B."/>
            <person name="Foster B."/>
            <person name="Roux S."/>
            <person name="Palaniappan K."/>
            <person name="Varghese N."/>
            <person name="Mukherjee S."/>
            <person name="Reddy T.B.K."/>
            <person name="Daum C."/>
            <person name="Copeland A."/>
            <person name="Chen I.A."/>
            <person name="Ivanova N.N."/>
            <person name="Kyrpides N.C."/>
            <person name="Shapiro N."/>
            <person name="Eloe-Fadrosh E.A."/>
            <person name="Pietrasiak N."/>
        </authorList>
    </citation>
    <scope>NUCLEOTIDE SEQUENCE</scope>
    <source>
        <strain evidence="19">UHER 2000/2452</strain>
    </source>
</reference>
<keyword evidence="9 14" id="KW-0862">Zinc</keyword>
<evidence type="ECO:0000256" key="13">
    <source>
        <dbReference type="ARBA" id="ARBA00023136"/>
    </source>
</evidence>
<keyword evidence="11 14" id="KW-0482">Metalloprotease</keyword>
<keyword evidence="12 17" id="KW-0129">CBS domain</keyword>
<dbReference type="EMBL" id="JAHHHD010000005">
    <property type="protein sequence ID" value="MBW4658326.1"/>
    <property type="molecule type" value="Genomic_DNA"/>
</dbReference>
<evidence type="ECO:0000256" key="2">
    <source>
        <dbReference type="ARBA" id="ARBA00007931"/>
    </source>
</evidence>
<dbReference type="CDD" id="cd04639">
    <property type="entry name" value="CBS_pair_peptidase_M50"/>
    <property type="match status" value="1"/>
</dbReference>
<dbReference type="GO" id="GO:0006508">
    <property type="term" value="P:proteolysis"/>
    <property type="evidence" value="ECO:0007669"/>
    <property type="project" value="UniProtKB-KW"/>
</dbReference>
<evidence type="ECO:0000256" key="9">
    <source>
        <dbReference type="ARBA" id="ARBA00022833"/>
    </source>
</evidence>
<feature type="binding site" evidence="16">
    <location>
        <position position="161"/>
    </location>
    <ligand>
        <name>Zn(2+)</name>
        <dbReference type="ChEBI" id="CHEBI:29105"/>
        <note>catalytic</note>
    </ligand>
</feature>
<evidence type="ECO:0000256" key="17">
    <source>
        <dbReference type="PROSITE-ProRule" id="PRU00703"/>
    </source>
</evidence>
<keyword evidence="7" id="KW-0677">Repeat</keyword>
<evidence type="ECO:0000313" key="20">
    <source>
        <dbReference type="Proteomes" id="UP000757435"/>
    </source>
</evidence>
<feature type="binding site" evidence="16">
    <location>
        <position position="69"/>
    </location>
    <ligand>
        <name>Zn(2+)</name>
        <dbReference type="ChEBI" id="CHEBI:29105"/>
        <note>catalytic</note>
    </ligand>
</feature>
<keyword evidence="4 14" id="KW-0645">Protease</keyword>
<evidence type="ECO:0000259" key="18">
    <source>
        <dbReference type="PROSITE" id="PS51371"/>
    </source>
</evidence>
<dbReference type="SMART" id="SM00116">
    <property type="entry name" value="CBS"/>
    <property type="match status" value="1"/>
</dbReference>
<evidence type="ECO:0000256" key="3">
    <source>
        <dbReference type="ARBA" id="ARBA00022475"/>
    </source>
</evidence>
<dbReference type="GO" id="GO:0005886">
    <property type="term" value="C:plasma membrane"/>
    <property type="evidence" value="ECO:0007669"/>
    <property type="project" value="UniProtKB-SubCell"/>
</dbReference>
<feature type="binding site" evidence="16">
    <location>
        <position position="65"/>
    </location>
    <ligand>
        <name>Zn(2+)</name>
        <dbReference type="ChEBI" id="CHEBI:29105"/>
        <note>catalytic</note>
    </ligand>
</feature>
<dbReference type="PANTHER" id="PTHR39188:SF3">
    <property type="entry name" value="STAGE IV SPORULATION PROTEIN FB"/>
    <property type="match status" value="1"/>
</dbReference>
<comment type="caution">
    <text evidence="19">The sequence shown here is derived from an EMBL/GenBank/DDBJ whole genome shotgun (WGS) entry which is preliminary data.</text>
</comment>
<evidence type="ECO:0000313" key="19">
    <source>
        <dbReference type="EMBL" id="MBW4658326.1"/>
    </source>
</evidence>
<dbReference type="Pfam" id="PF00571">
    <property type="entry name" value="CBS"/>
    <property type="match status" value="1"/>
</dbReference>
<feature type="transmembrane region" description="Helical" evidence="14">
    <location>
        <begin position="134"/>
        <end position="155"/>
    </location>
</feature>
<dbReference type="PANTHER" id="PTHR39188">
    <property type="entry name" value="MEMBRANE-ASSOCIATED ZINC METALLOPROTEASE M50B"/>
    <property type="match status" value="1"/>
</dbReference>
<keyword evidence="8 14" id="KW-0378">Hydrolase</keyword>
<evidence type="ECO:0000256" key="5">
    <source>
        <dbReference type="ARBA" id="ARBA00022692"/>
    </source>
</evidence>
<comment type="subcellular location">
    <subcellularLocation>
        <location evidence="1 14">Cell membrane</location>
        <topology evidence="1 14">Multi-pass membrane protein</topology>
    </subcellularLocation>
</comment>
<dbReference type="AlphaFoldDB" id="A0A951UL48"/>
<evidence type="ECO:0000256" key="6">
    <source>
        <dbReference type="ARBA" id="ARBA00022723"/>
    </source>
</evidence>
<proteinExistence type="inferred from homology"/>
<feature type="transmembrane region" description="Helical" evidence="14">
    <location>
        <begin position="42"/>
        <end position="65"/>
    </location>
</feature>
<keyword evidence="13 14" id="KW-0472">Membrane</keyword>
<dbReference type="SUPFAM" id="SSF54631">
    <property type="entry name" value="CBS-domain pair"/>
    <property type="match status" value="1"/>
</dbReference>
<dbReference type="PIRSF" id="PIRSF006404">
    <property type="entry name" value="UCP006404_Pept_M50_CBS"/>
    <property type="match status" value="1"/>
</dbReference>
<dbReference type="GO" id="GO:0046872">
    <property type="term" value="F:metal ion binding"/>
    <property type="evidence" value="ECO:0007669"/>
    <property type="project" value="UniProtKB-UniRule"/>
</dbReference>
<evidence type="ECO:0000256" key="15">
    <source>
        <dbReference type="PIRSR" id="PIRSR006404-1"/>
    </source>
</evidence>
<feature type="transmembrane region" description="Helical" evidence="14">
    <location>
        <begin position="101"/>
        <end position="122"/>
    </location>
</feature>
<protein>
    <recommendedName>
        <fullName evidence="14">Zinc metalloprotease</fullName>
    </recommendedName>
</protein>
<keyword evidence="3 14" id="KW-1003">Cell membrane</keyword>
<feature type="domain" description="CBS" evidence="18">
    <location>
        <begin position="313"/>
        <end position="372"/>
    </location>
</feature>
<organism evidence="19 20">
    <name type="scientific">Drouetiella hepatica Uher 2000/2452</name>
    <dbReference type="NCBI Taxonomy" id="904376"/>
    <lineage>
        <taxon>Bacteria</taxon>
        <taxon>Bacillati</taxon>
        <taxon>Cyanobacteriota</taxon>
        <taxon>Cyanophyceae</taxon>
        <taxon>Oculatellales</taxon>
        <taxon>Oculatellaceae</taxon>
        <taxon>Drouetiella</taxon>
    </lineage>
</organism>